<dbReference type="InterPro" id="IPR010914">
    <property type="entry name" value="RsgA_GTPase_dom"/>
</dbReference>
<keyword evidence="6 10" id="KW-0378">Hydrolase</keyword>
<evidence type="ECO:0000256" key="5">
    <source>
        <dbReference type="ARBA" id="ARBA00022741"/>
    </source>
</evidence>
<dbReference type="SUPFAM" id="SSF50249">
    <property type="entry name" value="Nucleic acid-binding proteins"/>
    <property type="match status" value="1"/>
</dbReference>
<keyword evidence="2 10" id="KW-0690">Ribosome biogenesis</keyword>
<dbReference type="NCBIfam" id="TIGR00157">
    <property type="entry name" value="ribosome small subunit-dependent GTPase A"/>
    <property type="match status" value="1"/>
</dbReference>
<evidence type="ECO:0000259" key="11">
    <source>
        <dbReference type="PROSITE" id="PS50936"/>
    </source>
</evidence>
<keyword evidence="7 10" id="KW-0862">Zinc</keyword>
<name>A0ABV5CD04_9SPHI</name>
<feature type="domain" description="EngC GTPase" evidence="11">
    <location>
        <begin position="87"/>
        <end position="237"/>
    </location>
</feature>
<organism evidence="13 14">
    <name type="scientific">Albibacterium profundi</name>
    <dbReference type="NCBI Taxonomy" id="3134906"/>
    <lineage>
        <taxon>Bacteria</taxon>
        <taxon>Pseudomonadati</taxon>
        <taxon>Bacteroidota</taxon>
        <taxon>Sphingobacteriia</taxon>
        <taxon>Sphingobacteriales</taxon>
        <taxon>Sphingobacteriaceae</taxon>
        <taxon>Albibacterium</taxon>
    </lineage>
</organism>
<dbReference type="InterPro" id="IPR030378">
    <property type="entry name" value="G_CP_dom"/>
</dbReference>
<dbReference type="PANTHER" id="PTHR32120:SF11">
    <property type="entry name" value="SMALL RIBOSOMAL SUBUNIT BIOGENESIS GTPASE RSGA 1, MITOCHONDRIAL-RELATED"/>
    <property type="match status" value="1"/>
</dbReference>
<evidence type="ECO:0000256" key="1">
    <source>
        <dbReference type="ARBA" id="ARBA00022490"/>
    </source>
</evidence>
<keyword evidence="14" id="KW-1185">Reference proteome</keyword>
<evidence type="ECO:0000256" key="4">
    <source>
        <dbReference type="ARBA" id="ARBA00022730"/>
    </source>
</evidence>
<dbReference type="EMBL" id="JBBVGT010000002">
    <property type="protein sequence ID" value="MFB5945415.1"/>
    <property type="molecule type" value="Genomic_DNA"/>
</dbReference>
<feature type="binding site" evidence="10">
    <location>
        <position position="268"/>
    </location>
    <ligand>
        <name>Zn(2+)</name>
        <dbReference type="ChEBI" id="CHEBI:29105"/>
    </ligand>
</feature>
<evidence type="ECO:0000256" key="9">
    <source>
        <dbReference type="ARBA" id="ARBA00023134"/>
    </source>
</evidence>
<dbReference type="PROSITE" id="PS50936">
    <property type="entry name" value="ENGC_GTPASE"/>
    <property type="match status" value="1"/>
</dbReference>
<dbReference type="Gene3D" id="3.40.50.300">
    <property type="entry name" value="P-loop containing nucleotide triphosphate hydrolases"/>
    <property type="match status" value="1"/>
</dbReference>
<sequence length="306" mass="34325">MKGLVIKSTGSWYQVLASGGEVYSCRIKGKFRIKGIVSTNPIAVGDEVDISLEEDQEKGIITKLHPRRNYIIRKSINLSKSVQIIAANLDQAILVVTLASPMTSLGFIDRFLVTAEAYDIPAVVIFNKLDLFSDEGLEVLEQFEDIYKEIGYRCFRISALEGKNIDELRRNLQNKTTLIAGHSGVGKSTLINQLIPSAELRTGDISAWSEKGKHTTTFAEMLELPEGGFIIDTPGIQEFGVVDIEPQELGHFFPEFRERRNQCKYHNCKHINEPGCAILEAVENEEIAPSRYQSYLSIYHGNETRN</sequence>
<dbReference type="InterPro" id="IPR031944">
    <property type="entry name" value="RsgA_N"/>
</dbReference>
<comment type="function">
    <text evidence="10">One of several proteins that assist in the late maturation steps of the functional core of the 30S ribosomal subunit. Helps release RbfA from mature subunits. May play a role in the assembly of ribosomal proteins into the subunit. Circularly permuted GTPase that catalyzes slow GTP hydrolysis, GTPase activity is stimulated by the 30S ribosomal subunit.</text>
</comment>
<evidence type="ECO:0000256" key="6">
    <source>
        <dbReference type="ARBA" id="ARBA00022801"/>
    </source>
</evidence>
<comment type="caution">
    <text evidence="13">The sequence shown here is derived from an EMBL/GenBank/DDBJ whole genome shotgun (WGS) entry which is preliminary data.</text>
</comment>
<keyword evidence="1 10" id="KW-0963">Cytoplasm</keyword>
<keyword evidence="8 10" id="KW-0694">RNA-binding</keyword>
<comment type="subcellular location">
    <subcellularLocation>
        <location evidence="10">Cytoplasm</location>
    </subcellularLocation>
</comment>
<protein>
    <recommendedName>
        <fullName evidence="10">Small ribosomal subunit biogenesis GTPase RsgA</fullName>
        <ecNumber evidence="10">3.6.1.-</ecNumber>
    </recommendedName>
</protein>
<dbReference type="SUPFAM" id="SSF52540">
    <property type="entry name" value="P-loop containing nucleoside triphosphate hydrolases"/>
    <property type="match status" value="1"/>
</dbReference>
<proteinExistence type="inferred from homology"/>
<dbReference type="HAMAP" id="MF_01820">
    <property type="entry name" value="GTPase_RsgA"/>
    <property type="match status" value="1"/>
</dbReference>
<feature type="binding site" evidence="10">
    <location>
        <position position="263"/>
    </location>
    <ligand>
        <name>Zn(2+)</name>
        <dbReference type="ChEBI" id="CHEBI:29105"/>
    </ligand>
</feature>
<keyword evidence="4 10" id="KW-0699">rRNA-binding</keyword>
<dbReference type="EC" id="3.6.1.-" evidence="10"/>
<keyword evidence="5 10" id="KW-0547">Nucleotide-binding</keyword>
<feature type="domain" description="CP-type G" evidence="12">
    <location>
        <begin position="79"/>
        <end position="239"/>
    </location>
</feature>
<evidence type="ECO:0000313" key="14">
    <source>
        <dbReference type="Proteomes" id="UP001580928"/>
    </source>
</evidence>
<dbReference type="Proteomes" id="UP001580928">
    <property type="component" value="Unassembled WGS sequence"/>
</dbReference>
<evidence type="ECO:0000256" key="7">
    <source>
        <dbReference type="ARBA" id="ARBA00022833"/>
    </source>
</evidence>
<evidence type="ECO:0000313" key="13">
    <source>
        <dbReference type="EMBL" id="MFB5945415.1"/>
    </source>
</evidence>
<dbReference type="InterPro" id="IPR012340">
    <property type="entry name" value="NA-bd_OB-fold"/>
</dbReference>
<dbReference type="RefSeq" id="WP_375556956.1">
    <property type="nucleotide sequence ID" value="NZ_JBBVGT010000002.1"/>
</dbReference>
<comment type="cofactor">
    <cofactor evidence="10">
        <name>Zn(2+)</name>
        <dbReference type="ChEBI" id="CHEBI:29105"/>
    </cofactor>
    <text evidence="10">Binds 1 zinc ion per subunit.</text>
</comment>
<feature type="binding site" evidence="10">
    <location>
        <position position="270"/>
    </location>
    <ligand>
        <name>Zn(2+)</name>
        <dbReference type="ChEBI" id="CHEBI:29105"/>
    </ligand>
</feature>
<evidence type="ECO:0000256" key="8">
    <source>
        <dbReference type="ARBA" id="ARBA00022884"/>
    </source>
</evidence>
<feature type="binding site" evidence="10">
    <location>
        <begin position="127"/>
        <end position="130"/>
    </location>
    <ligand>
        <name>GTP</name>
        <dbReference type="ChEBI" id="CHEBI:37565"/>
    </ligand>
</feature>
<dbReference type="Pfam" id="PF16745">
    <property type="entry name" value="RsgA_N"/>
    <property type="match status" value="1"/>
</dbReference>
<dbReference type="Gene3D" id="2.40.50.140">
    <property type="entry name" value="Nucleic acid-binding proteins"/>
    <property type="match status" value="1"/>
</dbReference>
<gene>
    <name evidence="10 13" type="primary">rsgA</name>
    <name evidence="13" type="ORF">WKR92_06195</name>
</gene>
<dbReference type="CDD" id="cd04466">
    <property type="entry name" value="S1_YloQ_GTPase"/>
    <property type="match status" value="1"/>
</dbReference>
<dbReference type="Gene3D" id="1.10.40.50">
    <property type="entry name" value="Probable gtpase engc, domain 3"/>
    <property type="match status" value="1"/>
</dbReference>
<comment type="subunit">
    <text evidence="10">Monomer. Associates with 30S ribosomal subunit, binds 16S rRNA.</text>
</comment>
<evidence type="ECO:0000256" key="3">
    <source>
        <dbReference type="ARBA" id="ARBA00022723"/>
    </source>
</evidence>
<feature type="binding site" evidence="10">
    <location>
        <position position="276"/>
    </location>
    <ligand>
        <name>Zn(2+)</name>
        <dbReference type="ChEBI" id="CHEBI:29105"/>
    </ligand>
</feature>
<evidence type="ECO:0000256" key="10">
    <source>
        <dbReference type="HAMAP-Rule" id="MF_01820"/>
    </source>
</evidence>
<dbReference type="PROSITE" id="PS51721">
    <property type="entry name" value="G_CP"/>
    <property type="match status" value="1"/>
</dbReference>
<dbReference type="Pfam" id="PF03193">
    <property type="entry name" value="RsgA_GTPase"/>
    <property type="match status" value="1"/>
</dbReference>
<comment type="similarity">
    <text evidence="10">Belongs to the TRAFAC class YlqF/YawG GTPase family. RsgA subfamily.</text>
</comment>
<dbReference type="CDD" id="cd01854">
    <property type="entry name" value="YjeQ_EngC"/>
    <property type="match status" value="1"/>
</dbReference>
<keyword evidence="9 10" id="KW-0342">GTP-binding</keyword>
<dbReference type="InterPro" id="IPR027417">
    <property type="entry name" value="P-loop_NTPase"/>
</dbReference>
<keyword evidence="3 10" id="KW-0479">Metal-binding</keyword>
<dbReference type="InterPro" id="IPR004881">
    <property type="entry name" value="Ribosome_biogen_GTPase_RsgA"/>
</dbReference>
<feature type="binding site" evidence="10">
    <location>
        <begin position="181"/>
        <end position="189"/>
    </location>
    <ligand>
        <name>GTP</name>
        <dbReference type="ChEBI" id="CHEBI:37565"/>
    </ligand>
</feature>
<dbReference type="PANTHER" id="PTHR32120">
    <property type="entry name" value="SMALL RIBOSOMAL SUBUNIT BIOGENESIS GTPASE RSGA"/>
    <property type="match status" value="1"/>
</dbReference>
<accession>A0ABV5CD04</accession>
<evidence type="ECO:0000256" key="2">
    <source>
        <dbReference type="ARBA" id="ARBA00022517"/>
    </source>
</evidence>
<evidence type="ECO:0000259" key="12">
    <source>
        <dbReference type="PROSITE" id="PS51721"/>
    </source>
</evidence>
<reference evidence="13 14" key="1">
    <citation type="submission" date="2024-04" db="EMBL/GenBank/DDBJ databases">
        <title>Albibacterium profundi sp. nov., isolated from sediment of the Challenger Deep of Mariana Trench.</title>
        <authorList>
            <person name="Wang Y."/>
        </authorList>
    </citation>
    <scope>NUCLEOTIDE SEQUENCE [LARGE SCALE GENOMIC DNA]</scope>
    <source>
        <strain evidence="13 14">RHL897</strain>
    </source>
</reference>